<keyword evidence="2" id="KW-1277">Toxin-antitoxin system</keyword>
<dbReference type="Gene3D" id="3.30.2310.20">
    <property type="entry name" value="RelE-like"/>
    <property type="match status" value="1"/>
</dbReference>
<name>A0A916YR63_9BACT</name>
<sequence length="95" mass="11023">MATVEISEEAQEDFLDVYSNLYDDSPSYADFWEKEFFKKVKLLESFPNMGRIVPEIGSLRNFREISVGKYRVFYVVSKTIVVIIGIRHSAKSLSF</sequence>
<protein>
    <recommendedName>
        <fullName evidence="5">Type II toxin-antitoxin system RelE/ParE family toxin</fullName>
    </recommendedName>
</protein>
<organism evidence="3 4">
    <name type="scientific">Emticicia aquatilis</name>
    <dbReference type="NCBI Taxonomy" id="1537369"/>
    <lineage>
        <taxon>Bacteria</taxon>
        <taxon>Pseudomonadati</taxon>
        <taxon>Bacteroidota</taxon>
        <taxon>Cytophagia</taxon>
        <taxon>Cytophagales</taxon>
        <taxon>Leadbetterellaceae</taxon>
        <taxon>Emticicia</taxon>
    </lineage>
</organism>
<gene>
    <name evidence="3" type="ORF">GCM10011514_21320</name>
</gene>
<accession>A0A916YR63</accession>
<reference evidence="3" key="2">
    <citation type="submission" date="2020-09" db="EMBL/GenBank/DDBJ databases">
        <authorList>
            <person name="Sun Q."/>
            <person name="Zhou Y."/>
        </authorList>
    </citation>
    <scope>NUCLEOTIDE SEQUENCE</scope>
    <source>
        <strain evidence="3">CGMCC 1.15958</strain>
    </source>
</reference>
<comment type="caution">
    <text evidence="3">The sequence shown here is derived from an EMBL/GenBank/DDBJ whole genome shotgun (WGS) entry which is preliminary data.</text>
</comment>
<evidence type="ECO:0000313" key="3">
    <source>
        <dbReference type="EMBL" id="GGD56930.1"/>
    </source>
</evidence>
<dbReference type="Pfam" id="PF05016">
    <property type="entry name" value="ParE_toxin"/>
    <property type="match status" value="1"/>
</dbReference>
<evidence type="ECO:0000256" key="2">
    <source>
        <dbReference type="ARBA" id="ARBA00022649"/>
    </source>
</evidence>
<keyword evidence="4" id="KW-1185">Reference proteome</keyword>
<dbReference type="InterPro" id="IPR051803">
    <property type="entry name" value="TA_system_RelE-like_toxin"/>
</dbReference>
<dbReference type="PANTHER" id="PTHR33755:SF5">
    <property type="entry name" value="TYPE II TOXIN-ANTITOXIN SYSTEM RELE_PARE FAMILY TOXIN"/>
    <property type="match status" value="1"/>
</dbReference>
<dbReference type="EMBL" id="BMKK01000004">
    <property type="protein sequence ID" value="GGD56930.1"/>
    <property type="molecule type" value="Genomic_DNA"/>
</dbReference>
<dbReference type="Proteomes" id="UP000609064">
    <property type="component" value="Unassembled WGS sequence"/>
</dbReference>
<proteinExistence type="inferred from homology"/>
<evidence type="ECO:0000313" key="4">
    <source>
        <dbReference type="Proteomes" id="UP000609064"/>
    </source>
</evidence>
<dbReference type="InterPro" id="IPR007712">
    <property type="entry name" value="RelE/ParE_toxin"/>
</dbReference>
<reference evidence="3" key="1">
    <citation type="journal article" date="2014" name="Int. J. Syst. Evol. Microbiol.">
        <title>Complete genome sequence of Corynebacterium casei LMG S-19264T (=DSM 44701T), isolated from a smear-ripened cheese.</title>
        <authorList>
            <consortium name="US DOE Joint Genome Institute (JGI-PGF)"/>
            <person name="Walter F."/>
            <person name="Albersmeier A."/>
            <person name="Kalinowski J."/>
            <person name="Ruckert C."/>
        </authorList>
    </citation>
    <scope>NUCLEOTIDE SEQUENCE</scope>
    <source>
        <strain evidence="3">CGMCC 1.15958</strain>
    </source>
</reference>
<dbReference type="SUPFAM" id="SSF143011">
    <property type="entry name" value="RelE-like"/>
    <property type="match status" value="1"/>
</dbReference>
<dbReference type="PANTHER" id="PTHR33755">
    <property type="entry name" value="TOXIN PARE1-RELATED"/>
    <property type="match status" value="1"/>
</dbReference>
<dbReference type="RefSeq" id="WP_188766065.1">
    <property type="nucleotide sequence ID" value="NZ_BMKK01000004.1"/>
</dbReference>
<dbReference type="AlphaFoldDB" id="A0A916YR63"/>
<comment type="similarity">
    <text evidence="1">Belongs to the RelE toxin family.</text>
</comment>
<dbReference type="InterPro" id="IPR035093">
    <property type="entry name" value="RelE/ParE_toxin_dom_sf"/>
</dbReference>
<evidence type="ECO:0008006" key="5">
    <source>
        <dbReference type="Google" id="ProtNLM"/>
    </source>
</evidence>
<evidence type="ECO:0000256" key="1">
    <source>
        <dbReference type="ARBA" id="ARBA00006226"/>
    </source>
</evidence>